<dbReference type="CDD" id="cd16913">
    <property type="entry name" value="YkuD_like"/>
    <property type="match status" value="1"/>
</dbReference>
<dbReference type="Gene3D" id="3.10.350.10">
    <property type="entry name" value="LysM domain"/>
    <property type="match status" value="1"/>
</dbReference>
<dbReference type="CDD" id="cd00118">
    <property type="entry name" value="LysM"/>
    <property type="match status" value="1"/>
</dbReference>
<name>A0A2K1P142_9BACT</name>
<dbReference type="InterPro" id="IPR005490">
    <property type="entry name" value="LD_TPept_cat_dom"/>
</dbReference>
<evidence type="ECO:0000256" key="9">
    <source>
        <dbReference type="PROSITE-ProRule" id="PRU01373"/>
    </source>
</evidence>
<dbReference type="PANTHER" id="PTHR30582">
    <property type="entry name" value="L,D-TRANSPEPTIDASE"/>
    <property type="match status" value="1"/>
</dbReference>
<keyword evidence="8 9" id="KW-0961">Cell wall biogenesis/degradation</keyword>
<feature type="active site" description="Proton donor/acceptor" evidence="9">
    <location>
        <position position="354"/>
    </location>
</feature>
<dbReference type="GO" id="GO:0071555">
    <property type="term" value="P:cell wall organization"/>
    <property type="evidence" value="ECO:0007669"/>
    <property type="project" value="UniProtKB-UniRule"/>
</dbReference>
<dbReference type="InterPro" id="IPR036779">
    <property type="entry name" value="LysM_dom_sf"/>
</dbReference>
<dbReference type="UniPathway" id="UPA00219"/>
<evidence type="ECO:0000256" key="6">
    <source>
        <dbReference type="ARBA" id="ARBA00022960"/>
    </source>
</evidence>
<feature type="domain" description="L,D-TPase catalytic" evidence="11">
    <location>
        <begin position="274"/>
        <end position="394"/>
    </location>
</feature>
<dbReference type="GO" id="GO:0016757">
    <property type="term" value="F:glycosyltransferase activity"/>
    <property type="evidence" value="ECO:0007669"/>
    <property type="project" value="UniProtKB-KW"/>
</dbReference>
<dbReference type="Pfam" id="PF01476">
    <property type="entry name" value="LysM"/>
    <property type="match status" value="1"/>
</dbReference>
<comment type="pathway">
    <text evidence="1 9">Cell wall biogenesis; peptidoglycan biosynthesis.</text>
</comment>
<evidence type="ECO:0000256" key="5">
    <source>
        <dbReference type="ARBA" id="ARBA00022801"/>
    </source>
</evidence>
<dbReference type="OrthoDB" id="9787225at2"/>
<evidence type="ECO:0000313" key="12">
    <source>
        <dbReference type="EMBL" id="PNR96494.1"/>
    </source>
</evidence>
<dbReference type="PANTHER" id="PTHR30582:SF24">
    <property type="entry name" value="L,D-TRANSPEPTIDASE ERFK_SRFK-RELATED"/>
    <property type="match status" value="1"/>
</dbReference>
<dbReference type="Gene3D" id="2.40.440.10">
    <property type="entry name" value="L,D-transpeptidase catalytic domain-like"/>
    <property type="match status" value="1"/>
</dbReference>
<comment type="caution">
    <text evidence="12">The sequence shown here is derived from an EMBL/GenBank/DDBJ whole genome shotgun (WGS) entry which is preliminary data.</text>
</comment>
<dbReference type="Pfam" id="PF03734">
    <property type="entry name" value="YkuD"/>
    <property type="match status" value="1"/>
</dbReference>
<proteinExistence type="inferred from homology"/>
<gene>
    <name evidence="12" type="ORF">X929_05350</name>
</gene>
<keyword evidence="7 9" id="KW-0573">Peptidoglycan synthesis</keyword>
<dbReference type="PROSITE" id="PS51782">
    <property type="entry name" value="LYSM"/>
    <property type="match status" value="1"/>
</dbReference>
<evidence type="ECO:0000256" key="8">
    <source>
        <dbReference type="ARBA" id="ARBA00023316"/>
    </source>
</evidence>
<dbReference type="GO" id="GO:0008360">
    <property type="term" value="P:regulation of cell shape"/>
    <property type="evidence" value="ECO:0007669"/>
    <property type="project" value="UniProtKB-UniRule"/>
</dbReference>
<dbReference type="SMART" id="SM00257">
    <property type="entry name" value="LysM"/>
    <property type="match status" value="1"/>
</dbReference>
<dbReference type="Proteomes" id="UP000236434">
    <property type="component" value="Unassembled WGS sequence"/>
</dbReference>
<organism evidence="12 13">
    <name type="scientific">Petrotoga olearia DSM 13574</name>
    <dbReference type="NCBI Taxonomy" id="1122955"/>
    <lineage>
        <taxon>Bacteria</taxon>
        <taxon>Thermotogati</taxon>
        <taxon>Thermotogota</taxon>
        <taxon>Thermotogae</taxon>
        <taxon>Petrotogales</taxon>
        <taxon>Petrotogaceae</taxon>
        <taxon>Petrotoga</taxon>
    </lineage>
</organism>
<evidence type="ECO:0000256" key="7">
    <source>
        <dbReference type="ARBA" id="ARBA00022984"/>
    </source>
</evidence>
<evidence type="ECO:0000313" key="13">
    <source>
        <dbReference type="Proteomes" id="UP000236434"/>
    </source>
</evidence>
<dbReference type="SUPFAM" id="SSF54106">
    <property type="entry name" value="LysM domain"/>
    <property type="match status" value="1"/>
</dbReference>
<feature type="domain" description="LysM" evidence="10">
    <location>
        <begin position="220"/>
        <end position="264"/>
    </location>
</feature>
<dbReference type="AlphaFoldDB" id="A0A2K1P142"/>
<accession>A0A2K1P142</accession>
<dbReference type="GO" id="GO:0018104">
    <property type="term" value="P:peptidoglycan-protein cross-linking"/>
    <property type="evidence" value="ECO:0007669"/>
    <property type="project" value="TreeGrafter"/>
</dbReference>
<dbReference type="RefSeq" id="WP_103066986.1">
    <property type="nucleotide sequence ID" value="NZ_AZRL01000012.1"/>
</dbReference>
<dbReference type="InterPro" id="IPR050979">
    <property type="entry name" value="LD-transpeptidase"/>
</dbReference>
<dbReference type="SUPFAM" id="SSF141523">
    <property type="entry name" value="L,D-transpeptidase catalytic domain-like"/>
    <property type="match status" value="1"/>
</dbReference>
<evidence type="ECO:0000259" key="11">
    <source>
        <dbReference type="PROSITE" id="PS52029"/>
    </source>
</evidence>
<dbReference type="PROSITE" id="PS52029">
    <property type="entry name" value="LD_TPASE"/>
    <property type="match status" value="1"/>
</dbReference>
<evidence type="ECO:0000256" key="1">
    <source>
        <dbReference type="ARBA" id="ARBA00004752"/>
    </source>
</evidence>
<dbReference type="EMBL" id="AZRL01000012">
    <property type="protein sequence ID" value="PNR96494.1"/>
    <property type="molecule type" value="Genomic_DNA"/>
</dbReference>
<keyword evidence="6 9" id="KW-0133">Cell shape</keyword>
<evidence type="ECO:0000259" key="10">
    <source>
        <dbReference type="PROSITE" id="PS51782"/>
    </source>
</evidence>
<dbReference type="GO" id="GO:0005576">
    <property type="term" value="C:extracellular region"/>
    <property type="evidence" value="ECO:0007669"/>
    <property type="project" value="TreeGrafter"/>
</dbReference>
<keyword evidence="4" id="KW-0808">Transferase</keyword>
<dbReference type="InterPro" id="IPR038063">
    <property type="entry name" value="Transpep_catalytic_dom"/>
</dbReference>
<keyword evidence="3" id="KW-0328">Glycosyltransferase</keyword>
<evidence type="ECO:0000256" key="3">
    <source>
        <dbReference type="ARBA" id="ARBA00022676"/>
    </source>
</evidence>
<dbReference type="InterPro" id="IPR018392">
    <property type="entry name" value="LysM"/>
</dbReference>
<comment type="similarity">
    <text evidence="2">Belongs to the YkuD family.</text>
</comment>
<protein>
    <submittedName>
        <fullName evidence="12">Uncharacterized protein</fullName>
    </submittedName>
</protein>
<dbReference type="GO" id="GO:0071972">
    <property type="term" value="F:peptidoglycan L,D-transpeptidase activity"/>
    <property type="evidence" value="ECO:0007669"/>
    <property type="project" value="TreeGrafter"/>
</dbReference>
<sequence length="402" mass="47018">MRKIIKGLSLVIFVTLFSVIFSENYFHLYPVEYDQTQNIVKMNLESYVNSMQKPNVYIYDGGDRKKLTLYEKENGYFTFYVNLNALKGDNYSFLVSSIDKEGEYISQFFASFLEKGLFAPNIEVEITTSVVEKGYQYYLNYYPEEDLELVKVQVENTVFEDPNEFLRLLDNLEDGFHDAVFAFRNRYGILFERKVTFLKLAQLVATENVLKPKQRHEIYGYHIVQKGESLYRIAEKYNVLPGDLVNMNDLKDPSLIYPGQALKIGKVRYEESPLRLEINLTQNKMYLYFHDQLLKTYIVAVGMSDYTPPGYYRLSYKEKDPALYWYDEYIPPGSLMNGMGTRWLQLSNPQYGIHGTTKPWEIGKRISHGCIRMFNFDVEVIDFLAALGTEVYVYNGENKKES</sequence>
<keyword evidence="5" id="KW-0378">Hydrolase</keyword>
<feature type="active site" description="Nucleophile" evidence="9">
    <location>
        <position position="370"/>
    </location>
</feature>
<reference evidence="12 13" key="1">
    <citation type="submission" date="2013-12" db="EMBL/GenBank/DDBJ databases">
        <title>Comparative genomics of Petrotoga isolates.</title>
        <authorList>
            <person name="Nesbo C.L."/>
            <person name="Charchuk R."/>
            <person name="Chow K."/>
        </authorList>
    </citation>
    <scope>NUCLEOTIDE SEQUENCE [LARGE SCALE GENOMIC DNA]</scope>
    <source>
        <strain evidence="12 13">DSM 13574</strain>
    </source>
</reference>
<evidence type="ECO:0000256" key="4">
    <source>
        <dbReference type="ARBA" id="ARBA00022679"/>
    </source>
</evidence>
<evidence type="ECO:0000256" key="2">
    <source>
        <dbReference type="ARBA" id="ARBA00005992"/>
    </source>
</evidence>